<proteinExistence type="predicted"/>
<name>B7VJ38_VIBA3</name>
<organism evidence="2 3">
    <name type="scientific">Vibrio atlanticus (strain LGP32)</name>
    <name type="common">Vibrio splendidus (strain Mel32)</name>
    <dbReference type="NCBI Taxonomy" id="575788"/>
    <lineage>
        <taxon>Bacteria</taxon>
        <taxon>Pseudomonadati</taxon>
        <taxon>Pseudomonadota</taxon>
        <taxon>Gammaproteobacteria</taxon>
        <taxon>Vibrionales</taxon>
        <taxon>Vibrionaceae</taxon>
        <taxon>Vibrio</taxon>
    </lineage>
</organism>
<reference evidence="2 3" key="1">
    <citation type="submission" date="2009-02" db="EMBL/GenBank/DDBJ databases">
        <title>Vibrio splendidus str. LGP32 complete genome.</title>
        <authorList>
            <person name="Mazel D."/>
            <person name="Le Roux F."/>
        </authorList>
    </citation>
    <scope>NUCLEOTIDE SEQUENCE [LARGE SCALE GENOMIC DNA]</scope>
    <source>
        <strain evidence="2 3">LGP32</strain>
    </source>
</reference>
<feature type="region of interest" description="Disordered" evidence="1">
    <location>
        <begin position="28"/>
        <end position="47"/>
    </location>
</feature>
<evidence type="ECO:0000313" key="2">
    <source>
        <dbReference type="EMBL" id="CAV17492.1"/>
    </source>
</evidence>
<dbReference type="AlphaFoldDB" id="B7VJ38"/>
<gene>
    <name evidence="2" type="ordered locus">VS_0486</name>
</gene>
<evidence type="ECO:0000313" key="3">
    <source>
        <dbReference type="Proteomes" id="UP000009100"/>
    </source>
</evidence>
<dbReference type="HOGENOM" id="CLU_3174712_0_0_6"/>
<evidence type="ECO:0000256" key="1">
    <source>
        <dbReference type="SAM" id="MobiDB-lite"/>
    </source>
</evidence>
<accession>B7VJ38</accession>
<sequence>MKGLNEVKALVEESIYTYNEMRPHLSLDMNSPNEMHEKSQQLALLAY</sequence>
<dbReference type="STRING" id="575788.VS_0486"/>
<dbReference type="KEGG" id="vsp:VS_0486"/>
<dbReference type="EMBL" id="FM954972">
    <property type="protein sequence ID" value="CAV17492.1"/>
    <property type="molecule type" value="Genomic_DNA"/>
</dbReference>
<dbReference type="Proteomes" id="UP000009100">
    <property type="component" value="Chromosome 1"/>
</dbReference>
<protein>
    <submittedName>
        <fullName evidence="2">Integrase, catalytic region</fullName>
    </submittedName>
</protein>